<reference evidence="1" key="1">
    <citation type="submission" date="2017-12" db="EMBL/GenBank/DDBJ databases">
        <title>Gene loss provides genomic basis for host adaptation in cereal stripe rust fungi.</title>
        <authorList>
            <person name="Xia C."/>
        </authorList>
    </citation>
    <scope>NUCLEOTIDE SEQUENCE [LARGE SCALE GENOMIC DNA]</scope>
    <source>
        <strain evidence="1">93-210</strain>
    </source>
</reference>
<dbReference type="AlphaFoldDB" id="A0A2S4VRV0"/>
<sequence>MCSLIPDRRKIVTPTLDGPNHHQRVNLWDGYGLDKQVIKNLDRISWVKKILLTSYYSRRLTWGYPVYRLIPEELHKRIIRCILQAHHLEIVVPLGSNTTNVVQAALISFVASSSTKLKKEEKEEIRSSGRVSSPMVLVLCINTEMVEQHCSVCQEIGKEVDGIDLDDHSTRYIECLSTDLEVARNNHQRAIWMTTLSRFSLLLQHQVIRLDRLSILVLDLREPSNQNSLNHHLVAELEPLLNSMIGNHVQLIILTNLEAPPLSTKLSDLITKKMESSIINNTLNLYHSSTTTPSLISGSNTTTPSSVPFWSPPTFNTPTIINNSNFYDPPVEKPSLITAQIGNSFNEQLQNYRTQSYRW</sequence>
<proteinExistence type="predicted"/>
<dbReference type="VEuPathDB" id="FungiDB:PSHT_13670"/>
<accession>A0A2S4VRV0</accession>
<name>A0A2S4VRV0_9BASI</name>
<dbReference type="Proteomes" id="UP000239156">
    <property type="component" value="Unassembled WGS sequence"/>
</dbReference>
<evidence type="ECO:0000313" key="1">
    <source>
        <dbReference type="EMBL" id="POW12255.1"/>
    </source>
</evidence>
<organism evidence="1 2">
    <name type="scientific">Puccinia striiformis</name>
    <dbReference type="NCBI Taxonomy" id="27350"/>
    <lineage>
        <taxon>Eukaryota</taxon>
        <taxon>Fungi</taxon>
        <taxon>Dikarya</taxon>
        <taxon>Basidiomycota</taxon>
        <taxon>Pucciniomycotina</taxon>
        <taxon>Pucciniomycetes</taxon>
        <taxon>Pucciniales</taxon>
        <taxon>Pucciniaceae</taxon>
        <taxon>Puccinia</taxon>
    </lineage>
</organism>
<keyword evidence="2" id="KW-1185">Reference proteome</keyword>
<gene>
    <name evidence="1" type="ORF">PSTT_04570</name>
</gene>
<dbReference type="EMBL" id="PKSL01000032">
    <property type="protein sequence ID" value="POW12255.1"/>
    <property type="molecule type" value="Genomic_DNA"/>
</dbReference>
<dbReference type="VEuPathDB" id="FungiDB:PSTT_04570"/>
<dbReference type="Gene3D" id="3.40.50.300">
    <property type="entry name" value="P-loop containing nucleotide triphosphate hydrolases"/>
    <property type="match status" value="1"/>
</dbReference>
<dbReference type="InterPro" id="IPR027417">
    <property type="entry name" value="P-loop_NTPase"/>
</dbReference>
<comment type="caution">
    <text evidence="1">The sequence shown here is derived from an EMBL/GenBank/DDBJ whole genome shotgun (WGS) entry which is preliminary data.</text>
</comment>
<evidence type="ECO:0000313" key="2">
    <source>
        <dbReference type="Proteomes" id="UP000239156"/>
    </source>
</evidence>
<protein>
    <submittedName>
        <fullName evidence="1">Uncharacterized protein</fullName>
    </submittedName>
</protein>